<gene>
    <name evidence="1" type="ordered locus">Plav_2048</name>
</gene>
<dbReference type="STRING" id="402881.Plav_2048"/>
<dbReference type="InterPro" id="IPR046901">
    <property type="entry name" value="ABC-3C_MC5"/>
</dbReference>
<reference evidence="1 2" key="1">
    <citation type="journal article" date="2011" name="Stand. Genomic Sci.">
        <title>Complete genome sequence of Parvibaculum lavamentivorans type strain (DS-1(T)).</title>
        <authorList>
            <person name="Schleheck D."/>
            <person name="Weiss M."/>
            <person name="Pitluck S."/>
            <person name="Bruce D."/>
            <person name="Land M.L."/>
            <person name="Han S."/>
            <person name="Saunders E."/>
            <person name="Tapia R."/>
            <person name="Detter C."/>
            <person name="Brettin T."/>
            <person name="Han J."/>
            <person name="Woyke T."/>
            <person name="Goodwin L."/>
            <person name="Pennacchio L."/>
            <person name="Nolan M."/>
            <person name="Cook A.M."/>
            <person name="Kjelleberg S."/>
            <person name="Thomas T."/>
        </authorList>
    </citation>
    <scope>NUCLEOTIDE SEQUENCE [LARGE SCALE GENOMIC DNA]</scope>
    <source>
        <strain evidence="2">DS-1 / DSM 13023 / NCIMB 13966</strain>
    </source>
</reference>
<evidence type="ECO:0000313" key="2">
    <source>
        <dbReference type="Proteomes" id="UP000006377"/>
    </source>
</evidence>
<keyword evidence="2" id="KW-1185">Reference proteome</keyword>
<dbReference type="AlphaFoldDB" id="A7HUS9"/>
<dbReference type="EMBL" id="CP000774">
    <property type="protein sequence ID" value="ABS63662.1"/>
    <property type="molecule type" value="Genomic_DNA"/>
</dbReference>
<accession>A7HUS9</accession>
<organism evidence="1 2">
    <name type="scientific">Parvibaculum lavamentivorans (strain DS-1 / DSM 13023 / NCIMB 13966)</name>
    <dbReference type="NCBI Taxonomy" id="402881"/>
    <lineage>
        <taxon>Bacteria</taxon>
        <taxon>Pseudomonadati</taxon>
        <taxon>Pseudomonadota</taxon>
        <taxon>Alphaproteobacteria</taxon>
        <taxon>Hyphomicrobiales</taxon>
        <taxon>Parvibaculaceae</taxon>
        <taxon>Parvibaculum</taxon>
    </lineage>
</organism>
<dbReference type="KEGG" id="pla:Plav_2048"/>
<dbReference type="Proteomes" id="UP000006377">
    <property type="component" value="Chromosome"/>
</dbReference>
<name>A7HUS9_PARL1</name>
<sequence>MLHSVGRSMSSRLWYPQLDVYDAIRRIGGLLSFWSTDAAPSPERLFIADFYLANPPLLHKTHMTREVRKEFTGLGIPRPEKAFISYPSPPILFQKMDEVQRQAFRTLTGKGLIDLPKLEKGAVAASAAGFELFEDRFVPLFGDAESQVAKFIARSFALADTDIGALRRSTGLRRVVR</sequence>
<proteinExistence type="predicted"/>
<protein>
    <submittedName>
        <fullName evidence="1">Uncharacterized protein</fullName>
    </submittedName>
</protein>
<dbReference type="Pfam" id="PF20291">
    <property type="entry name" value="MC5"/>
    <property type="match status" value="1"/>
</dbReference>
<dbReference type="eggNOG" id="ENOG5033EF7">
    <property type="taxonomic scope" value="Bacteria"/>
</dbReference>
<evidence type="ECO:0000313" key="1">
    <source>
        <dbReference type="EMBL" id="ABS63662.1"/>
    </source>
</evidence>
<dbReference type="HOGENOM" id="CLU_1516510_0_0_5"/>